<dbReference type="GeneID" id="93101812"/>
<dbReference type="Pfam" id="PF08281">
    <property type="entry name" value="Sigma70_r4_2"/>
    <property type="match status" value="1"/>
</dbReference>
<dbReference type="PANTHER" id="PTHR43133:SF46">
    <property type="entry name" value="RNA POLYMERASE SIGMA-70 FACTOR ECF SUBFAMILY"/>
    <property type="match status" value="1"/>
</dbReference>
<dbReference type="EMBL" id="JACIES010000005">
    <property type="protein sequence ID" value="MBB4026550.1"/>
    <property type="molecule type" value="Genomic_DNA"/>
</dbReference>
<evidence type="ECO:0000256" key="3">
    <source>
        <dbReference type="ARBA" id="ARBA00023082"/>
    </source>
</evidence>
<dbReference type="InterPro" id="IPR013324">
    <property type="entry name" value="RNA_pol_sigma_r3/r4-like"/>
</dbReference>
<dbReference type="InterPro" id="IPR013249">
    <property type="entry name" value="RNA_pol_sigma70_r4_t2"/>
</dbReference>
<keyword evidence="4" id="KW-0804">Transcription</keyword>
<protein>
    <submittedName>
        <fullName evidence="7">RNA polymerase sigma-70 factor (ECF subfamily)</fullName>
    </submittedName>
</protein>
<keyword evidence="2" id="KW-0805">Transcription regulation</keyword>
<evidence type="ECO:0000313" key="7">
    <source>
        <dbReference type="EMBL" id="MBB4026550.1"/>
    </source>
</evidence>
<evidence type="ECO:0000259" key="5">
    <source>
        <dbReference type="Pfam" id="PF04542"/>
    </source>
</evidence>
<dbReference type="Proteomes" id="UP000546007">
    <property type="component" value="Unassembled WGS sequence"/>
</dbReference>
<dbReference type="InterPro" id="IPR013325">
    <property type="entry name" value="RNA_pol_sigma_r2"/>
</dbReference>
<comment type="similarity">
    <text evidence="1">Belongs to the sigma-70 factor family. ECF subfamily.</text>
</comment>
<comment type="caution">
    <text evidence="7">The sequence shown here is derived from an EMBL/GenBank/DDBJ whole genome shotgun (WGS) entry which is preliminary data.</text>
</comment>
<dbReference type="InterPro" id="IPR014327">
    <property type="entry name" value="RNA_pol_sigma70_bacteroid"/>
</dbReference>
<feature type="domain" description="RNA polymerase sigma-70 region 2" evidence="5">
    <location>
        <begin position="38"/>
        <end position="102"/>
    </location>
</feature>
<reference evidence="7 8" key="1">
    <citation type="submission" date="2020-08" db="EMBL/GenBank/DDBJ databases">
        <title>Genomic Encyclopedia of Type Strains, Phase IV (KMG-IV): sequencing the most valuable type-strain genomes for metagenomic binning, comparative biology and taxonomic classification.</title>
        <authorList>
            <person name="Goeker M."/>
        </authorList>
    </citation>
    <scope>NUCLEOTIDE SEQUENCE [LARGE SCALE GENOMIC DNA]</scope>
    <source>
        <strain evidence="7 8">DSM 105721</strain>
    </source>
</reference>
<dbReference type="InterPro" id="IPR036388">
    <property type="entry name" value="WH-like_DNA-bd_sf"/>
</dbReference>
<keyword evidence="8" id="KW-1185">Reference proteome</keyword>
<sequence>MFFVKRTVIEHTHYFNLSNNNFIIKLHSGDERVFKEIFKKYYLPVRSFAWRFVKDNDIAEDIVQDCFLNVWEKRLTFNVITEIRNYLYTSTRNACLDHLKHEQIKQKHAIQLLTTASQEEEQEYILEEEVDALIHQAIGTLPRQAQKMVIMTLNGDSNLEIAQKLNITVNTVKSTKLKAYQILRKRLRNVQWFLALLT</sequence>
<dbReference type="SUPFAM" id="SSF88659">
    <property type="entry name" value="Sigma3 and sigma4 domains of RNA polymerase sigma factors"/>
    <property type="match status" value="1"/>
</dbReference>
<dbReference type="RefSeq" id="WP_164719568.1">
    <property type="nucleotide sequence ID" value="NZ_AP028155.1"/>
</dbReference>
<dbReference type="NCBIfam" id="TIGR02937">
    <property type="entry name" value="sigma70-ECF"/>
    <property type="match status" value="1"/>
</dbReference>
<evidence type="ECO:0000256" key="2">
    <source>
        <dbReference type="ARBA" id="ARBA00023015"/>
    </source>
</evidence>
<evidence type="ECO:0000313" key="8">
    <source>
        <dbReference type="Proteomes" id="UP000546007"/>
    </source>
</evidence>
<dbReference type="InterPro" id="IPR007627">
    <property type="entry name" value="RNA_pol_sigma70_r2"/>
</dbReference>
<dbReference type="Gene3D" id="1.10.1740.10">
    <property type="match status" value="1"/>
</dbReference>
<dbReference type="InterPro" id="IPR014284">
    <property type="entry name" value="RNA_pol_sigma-70_dom"/>
</dbReference>
<accession>A0A7W6HXJ9</accession>
<keyword evidence="3" id="KW-0731">Sigma factor</keyword>
<dbReference type="NCBIfam" id="TIGR02985">
    <property type="entry name" value="Sig70_bacteroi1"/>
    <property type="match status" value="1"/>
</dbReference>
<name>A0A7W6HXJ9_9BACT</name>
<dbReference type="InterPro" id="IPR039425">
    <property type="entry name" value="RNA_pol_sigma-70-like"/>
</dbReference>
<evidence type="ECO:0000259" key="6">
    <source>
        <dbReference type="Pfam" id="PF08281"/>
    </source>
</evidence>
<evidence type="ECO:0000256" key="4">
    <source>
        <dbReference type="ARBA" id="ARBA00023163"/>
    </source>
</evidence>
<dbReference type="AlphaFoldDB" id="A0A7W6HXJ9"/>
<evidence type="ECO:0000256" key="1">
    <source>
        <dbReference type="ARBA" id="ARBA00010641"/>
    </source>
</evidence>
<dbReference type="GO" id="GO:0003677">
    <property type="term" value="F:DNA binding"/>
    <property type="evidence" value="ECO:0007669"/>
    <property type="project" value="InterPro"/>
</dbReference>
<proteinExistence type="inferred from homology"/>
<gene>
    <name evidence="7" type="ORF">GGR14_002344</name>
</gene>
<dbReference type="Pfam" id="PF04542">
    <property type="entry name" value="Sigma70_r2"/>
    <property type="match status" value="1"/>
</dbReference>
<dbReference type="GO" id="GO:0016987">
    <property type="term" value="F:sigma factor activity"/>
    <property type="evidence" value="ECO:0007669"/>
    <property type="project" value="UniProtKB-KW"/>
</dbReference>
<organism evidence="7 8">
    <name type="scientific">Butyricimonas faecihominis</name>
    <dbReference type="NCBI Taxonomy" id="1472416"/>
    <lineage>
        <taxon>Bacteria</taxon>
        <taxon>Pseudomonadati</taxon>
        <taxon>Bacteroidota</taxon>
        <taxon>Bacteroidia</taxon>
        <taxon>Bacteroidales</taxon>
        <taxon>Odoribacteraceae</taxon>
        <taxon>Butyricimonas</taxon>
    </lineage>
</organism>
<dbReference type="Gene3D" id="1.10.10.10">
    <property type="entry name" value="Winged helix-like DNA-binding domain superfamily/Winged helix DNA-binding domain"/>
    <property type="match status" value="1"/>
</dbReference>
<dbReference type="GO" id="GO:0006352">
    <property type="term" value="P:DNA-templated transcription initiation"/>
    <property type="evidence" value="ECO:0007669"/>
    <property type="project" value="InterPro"/>
</dbReference>
<feature type="domain" description="RNA polymerase sigma factor 70 region 4 type 2" evidence="6">
    <location>
        <begin position="133"/>
        <end position="180"/>
    </location>
</feature>
<dbReference type="PANTHER" id="PTHR43133">
    <property type="entry name" value="RNA POLYMERASE ECF-TYPE SIGMA FACTO"/>
    <property type="match status" value="1"/>
</dbReference>
<dbReference type="SUPFAM" id="SSF88946">
    <property type="entry name" value="Sigma2 domain of RNA polymerase sigma factors"/>
    <property type="match status" value="1"/>
</dbReference>